<evidence type="ECO:0000313" key="2">
    <source>
        <dbReference type="Proteomes" id="UP000289691"/>
    </source>
</evidence>
<dbReference type="EMBL" id="RDFA01000002">
    <property type="protein sequence ID" value="RXK50556.1"/>
    <property type="molecule type" value="Genomic_DNA"/>
</dbReference>
<name>A0A498L2Z4_9EURY</name>
<accession>A0A498L2Z4</accession>
<dbReference type="RefSeq" id="WP_129068516.1">
    <property type="nucleotide sequence ID" value="NZ_RDFA01000002.1"/>
</dbReference>
<dbReference type="Proteomes" id="UP000289691">
    <property type="component" value="Unassembled WGS sequence"/>
</dbReference>
<organism evidence="1 2">
    <name type="scientific">Halorientalis pallida</name>
    <dbReference type="NCBI Taxonomy" id="2479928"/>
    <lineage>
        <taxon>Archaea</taxon>
        <taxon>Methanobacteriati</taxon>
        <taxon>Methanobacteriota</taxon>
        <taxon>Stenosarchaea group</taxon>
        <taxon>Halobacteria</taxon>
        <taxon>Halobacteriales</taxon>
        <taxon>Haloarculaceae</taxon>
        <taxon>Halorientalis</taxon>
    </lineage>
</organism>
<reference evidence="1 2" key="1">
    <citation type="submission" date="2019-01" db="EMBL/GenBank/DDBJ databases">
        <title>Halorientalis sp. F13-25 a new haloarchaeum isolated from hypersaline water.</title>
        <authorList>
            <person name="Ana D.-V."/>
            <person name="Cristina S.-P."/>
            <person name="Antonio V."/>
        </authorList>
    </citation>
    <scope>NUCLEOTIDE SEQUENCE [LARGE SCALE GENOMIC DNA]</scope>
    <source>
        <strain evidence="1 2">F13-25</strain>
    </source>
</reference>
<comment type="caution">
    <text evidence="1">The sequence shown here is derived from an EMBL/GenBank/DDBJ whole genome shotgun (WGS) entry which is preliminary data.</text>
</comment>
<keyword evidence="2" id="KW-1185">Reference proteome</keyword>
<protein>
    <submittedName>
        <fullName evidence="1">Uncharacterized protein</fullName>
    </submittedName>
</protein>
<proteinExistence type="predicted"/>
<sequence>MRHSIRTVVLSIATVAALLAVASGPVAAADDVDCVDGCLDDGSEKPELNVPRGGVALDGPVVTVDKSDDVIEIRVSEAFLKAKKAFKSGDGSEIGVMPGDNVSDVAAKQIVFVTNPDTMDESPELGPDN</sequence>
<dbReference type="AlphaFoldDB" id="A0A498L2Z4"/>
<evidence type="ECO:0000313" key="1">
    <source>
        <dbReference type="EMBL" id="RXK50556.1"/>
    </source>
</evidence>
<gene>
    <name evidence="1" type="ORF">EAF64_08395</name>
</gene>